<reference evidence="2" key="1">
    <citation type="journal article" date="2013" name="Stand. Genomic Sci.">
        <title>Complete genome sequence of the halophilic bacterium Spirochaeta africana type strain (Z-7692(T)) from the alkaline Lake Magadi in the East African Rift.</title>
        <authorList>
            <person name="Liolos K."/>
            <person name="Abt B."/>
            <person name="Scheuner C."/>
            <person name="Teshima H."/>
            <person name="Held B."/>
            <person name="Lapidus A."/>
            <person name="Nolan M."/>
            <person name="Lucas S."/>
            <person name="Deshpande S."/>
            <person name="Cheng J.F."/>
            <person name="Tapia R."/>
            <person name="Goodwin L.A."/>
            <person name="Pitluck S."/>
            <person name="Pagani I."/>
            <person name="Ivanova N."/>
            <person name="Mavromatis K."/>
            <person name="Mikhailova N."/>
            <person name="Huntemann M."/>
            <person name="Pati A."/>
            <person name="Chen A."/>
            <person name="Palaniappan K."/>
            <person name="Land M."/>
            <person name="Rohde M."/>
            <person name="Tindall B.J."/>
            <person name="Detter J.C."/>
            <person name="Goker M."/>
            <person name="Bristow J."/>
            <person name="Eisen J.A."/>
            <person name="Markowitz V."/>
            <person name="Hugenholtz P."/>
            <person name="Woyke T."/>
            <person name="Klenk H.P."/>
            <person name="Kyrpides N.C."/>
        </authorList>
    </citation>
    <scope>NUCLEOTIDE SEQUENCE</scope>
    <source>
        <strain evidence="2">ATCC 700263 / DSM 8902 / Z-7692</strain>
    </source>
</reference>
<gene>
    <name evidence="1" type="ordered locus">Spiaf_0358</name>
</gene>
<dbReference type="HOGENOM" id="CLU_210964_0_0_12"/>
<evidence type="ECO:0000313" key="1">
    <source>
        <dbReference type="EMBL" id="AFG36463.1"/>
    </source>
</evidence>
<dbReference type="AlphaFoldDB" id="H9UG20"/>
<protein>
    <submittedName>
        <fullName evidence="1">Uncharacterized protein</fullName>
    </submittedName>
</protein>
<sequence length="45" mass="5293">MAYKLDGAKFATLEELIDSMYVFYQDKMSKEEFEAYAKENAEQTD</sequence>
<evidence type="ECO:0000313" key="2">
    <source>
        <dbReference type="Proteomes" id="UP000007383"/>
    </source>
</evidence>
<dbReference type="Proteomes" id="UP000007383">
    <property type="component" value="Chromosome"/>
</dbReference>
<keyword evidence="2" id="KW-1185">Reference proteome</keyword>
<dbReference type="EMBL" id="CP003282">
    <property type="protein sequence ID" value="AFG36463.1"/>
    <property type="molecule type" value="Genomic_DNA"/>
</dbReference>
<name>H9UG20_SPIAZ</name>
<accession>H9UG20</accession>
<dbReference type="STRING" id="889378.Spiaf_0358"/>
<proteinExistence type="predicted"/>
<dbReference type="KEGG" id="sfc:Spiaf_0358"/>
<dbReference type="PATRIC" id="fig|889378.3.peg.361"/>
<organism evidence="1 2">
    <name type="scientific">Spirochaeta africana (strain ATCC 700263 / DSM 8902 / Z-7692)</name>
    <dbReference type="NCBI Taxonomy" id="889378"/>
    <lineage>
        <taxon>Bacteria</taxon>
        <taxon>Pseudomonadati</taxon>
        <taxon>Spirochaetota</taxon>
        <taxon>Spirochaetia</taxon>
        <taxon>Spirochaetales</taxon>
        <taxon>Spirochaetaceae</taxon>
        <taxon>Spirochaeta</taxon>
    </lineage>
</organism>
<dbReference type="RefSeq" id="WP_014454461.1">
    <property type="nucleotide sequence ID" value="NC_017098.1"/>
</dbReference>
<dbReference type="eggNOG" id="ENOG502ZMPU">
    <property type="taxonomic scope" value="Bacteria"/>
</dbReference>